<evidence type="ECO:0000313" key="4">
    <source>
        <dbReference type="EMBL" id="CAE7571567.1"/>
    </source>
</evidence>
<dbReference type="GO" id="GO:0003729">
    <property type="term" value="F:mRNA binding"/>
    <property type="evidence" value="ECO:0007669"/>
    <property type="project" value="TreeGrafter"/>
</dbReference>
<dbReference type="InterPro" id="IPR050374">
    <property type="entry name" value="RRT5_SRSF_SR"/>
</dbReference>
<dbReference type="InterPro" id="IPR000504">
    <property type="entry name" value="RRM_dom"/>
</dbReference>
<organism evidence="4 5">
    <name type="scientific">Symbiodinium natans</name>
    <dbReference type="NCBI Taxonomy" id="878477"/>
    <lineage>
        <taxon>Eukaryota</taxon>
        <taxon>Sar</taxon>
        <taxon>Alveolata</taxon>
        <taxon>Dinophyceae</taxon>
        <taxon>Suessiales</taxon>
        <taxon>Symbiodiniaceae</taxon>
        <taxon>Symbiodinium</taxon>
    </lineage>
</organism>
<proteinExistence type="predicted"/>
<dbReference type="Proteomes" id="UP000604046">
    <property type="component" value="Unassembled WGS sequence"/>
</dbReference>
<dbReference type="GO" id="GO:0005737">
    <property type="term" value="C:cytoplasm"/>
    <property type="evidence" value="ECO:0007669"/>
    <property type="project" value="TreeGrafter"/>
</dbReference>
<evidence type="ECO:0000256" key="1">
    <source>
        <dbReference type="ARBA" id="ARBA00022884"/>
    </source>
</evidence>
<dbReference type="PROSITE" id="PS50102">
    <property type="entry name" value="RRM"/>
    <property type="match status" value="3"/>
</dbReference>
<feature type="domain" description="RRM" evidence="3">
    <location>
        <begin position="7"/>
        <end position="79"/>
    </location>
</feature>
<dbReference type="EMBL" id="CAJNDS010002715">
    <property type="protein sequence ID" value="CAE7571567.1"/>
    <property type="molecule type" value="Genomic_DNA"/>
</dbReference>
<evidence type="ECO:0000256" key="2">
    <source>
        <dbReference type="PROSITE-ProRule" id="PRU00176"/>
    </source>
</evidence>
<comment type="caution">
    <text evidence="4">The sequence shown here is derived from an EMBL/GenBank/DDBJ whole genome shotgun (WGS) entry which is preliminary data.</text>
</comment>
<gene>
    <name evidence="4" type="primary">PAB7</name>
    <name evidence="4" type="ORF">SNAT2548_LOCUS32563</name>
</gene>
<dbReference type="Gene3D" id="3.30.70.330">
    <property type="match status" value="3"/>
</dbReference>
<name>A0A812UP39_9DINO</name>
<evidence type="ECO:0000259" key="3">
    <source>
        <dbReference type="PROSITE" id="PS50102"/>
    </source>
</evidence>
<dbReference type="CDD" id="cd00590">
    <property type="entry name" value="RRM_SF"/>
    <property type="match status" value="3"/>
</dbReference>
<dbReference type="SUPFAM" id="SSF54928">
    <property type="entry name" value="RNA-binding domain, RBD"/>
    <property type="match status" value="2"/>
</dbReference>
<evidence type="ECO:0000313" key="5">
    <source>
        <dbReference type="Proteomes" id="UP000604046"/>
    </source>
</evidence>
<reference evidence="4" key="1">
    <citation type="submission" date="2021-02" db="EMBL/GenBank/DDBJ databases">
        <authorList>
            <person name="Dougan E. K."/>
            <person name="Rhodes N."/>
            <person name="Thang M."/>
            <person name="Chan C."/>
        </authorList>
    </citation>
    <scope>NUCLEOTIDE SEQUENCE</scope>
</reference>
<sequence length="1264" mass="137969">MAEEPCHRVYVRGFDFGTSEDALRDHFSQAGPVTSVELWGRGAAAVTFATAEAAQASLALHRTTVPGNKRFVEVKLDDDPSAGKPGSKVLVRGFDFGTTDEQLKEHCSKAGQIANLQWISKGSALVTYNSPQEAENAAQILNKTTIEGNKRFIDVMQKDDNFDPRRMMMGMPMFWYANFARAWWGKGKGKGKSDKKEDPPGSGRVFVRGFDFGTTDEQLIAHMSQAGEVVTVHWVSKGSAIVIYKEAACAAHAVATLQKSVIGTNSRYIDIVLKESELLLFGLAWQAARPSQCGESQALNWTAVREDLITYATLSEPVMRSRRCFGLDQGVWSYCGIAAMRLLQMQPGLISNSQERNLQLAQLENPCRIGQVAADIFSLSFLTPGERHGMLFVTGDRFDKLGMSFSALMRSGWPVFGLLARLSEVVVFSGQARPIDSQCAGPGASTPLLQLREELSQRVAERKVATEALARRILASLERLEPRDQFPELSPGCGMAAAAAWAAMAEAASLREDTAAENACLARTEAFVRAVSTNYTILDWLSTQWPTFRLLHRMQFGLLPQEAASVEGFWLQEDLVPRDPDTGGQMKFAFNKGFVRPDALYIDVAADIVGTDMLRTLPAFFGMRAARPGERWNLGLAYTSNDYDDLVPSKDLWRLRGTRQKLLFVPDLQEVIGEKDQQCRAYYDALGSWQVSDSLGREVGGMPKCFDMPGAAEELLAFASESPKEGGSMAFVRKPEGAWGGRGIEIRFGVHHLLGADDAEAAAACEFLPLEDAQCLGLDAGPEGSSASAAACSEACCSLRDACEAWNWRDDEGCWVGIPRFCTDSNPMYLGGWQGGKRPRGSTAAAPSASAKQRAVVQQYILDPVLYQLEGIWPPITVKTDIRIYGTVVSMDPFRFYISEYGYFRSGFLEKNYSASNNEDFQDALMHVTHHIPKIEAGTYQCPTAPSWDHPRGAEHDAGSGGSLHKWFKIAEEQNGLDPKVVWKNIKLALSIFLLGTRDKLDCASNAIRHACGSVGFHFFADLVVDRRGRAYLMEIHPTLAVKSPGLGDPEAGWVEVLTRSTRQGTLGISPANQFPHAALALLGLPPTVTCEPRGACENVRRKMSPFAPARLPGDELYWLGRCSLSSLGGALALIIQPPVQTRSHRHEIVFSHFSRSCCLPVGLSVCLSVCLSASLPGSSTALARARGSNHHTGPSNLGINCCPHFFFMIEVVCTACVCDCRDAAAAAAARQAEAEAEAEAVPLSIACTTTLFILPTSVWNKRA</sequence>
<keyword evidence="1 2" id="KW-0694">RNA-binding</keyword>
<feature type="domain" description="RRM" evidence="3">
    <location>
        <begin position="203"/>
        <end position="276"/>
    </location>
</feature>
<dbReference type="InterPro" id="IPR035979">
    <property type="entry name" value="RBD_domain_sf"/>
</dbReference>
<dbReference type="InterPro" id="IPR004344">
    <property type="entry name" value="TTL/TTLL_fam"/>
</dbReference>
<protein>
    <submittedName>
        <fullName evidence="4">PAB7 protein</fullName>
    </submittedName>
</protein>
<dbReference type="InterPro" id="IPR012677">
    <property type="entry name" value="Nucleotide-bd_a/b_plait_sf"/>
</dbReference>
<dbReference type="Pfam" id="PF03133">
    <property type="entry name" value="TTL"/>
    <property type="match status" value="1"/>
</dbReference>
<dbReference type="GO" id="GO:0005634">
    <property type="term" value="C:nucleus"/>
    <property type="evidence" value="ECO:0007669"/>
    <property type="project" value="TreeGrafter"/>
</dbReference>
<feature type="domain" description="RRM" evidence="3">
    <location>
        <begin position="87"/>
        <end position="158"/>
    </location>
</feature>
<dbReference type="AlphaFoldDB" id="A0A812UP39"/>
<accession>A0A812UP39</accession>
<dbReference type="SMART" id="SM00360">
    <property type="entry name" value="RRM"/>
    <property type="match status" value="3"/>
</dbReference>
<dbReference type="OrthoDB" id="436425at2759"/>
<dbReference type="Gene3D" id="3.30.470.20">
    <property type="entry name" value="ATP-grasp fold, B domain"/>
    <property type="match status" value="1"/>
</dbReference>
<keyword evidence="5" id="KW-1185">Reference proteome</keyword>
<dbReference type="PANTHER" id="PTHR23003">
    <property type="entry name" value="RNA RECOGNITION MOTIF RRM DOMAIN CONTAINING PROTEIN"/>
    <property type="match status" value="1"/>
</dbReference>
<dbReference type="Pfam" id="PF00076">
    <property type="entry name" value="RRM_1"/>
    <property type="match status" value="3"/>
</dbReference>